<feature type="modified residue" description="4-aspartylphosphate" evidence="15">
    <location>
        <position position="669"/>
    </location>
</feature>
<dbReference type="Pfam" id="PF00072">
    <property type="entry name" value="Response_reg"/>
    <property type="match status" value="1"/>
</dbReference>
<comment type="catalytic activity">
    <reaction evidence="1">
        <text>ATP + protein L-histidine = ADP + protein N-phospho-L-histidine.</text>
        <dbReference type="EC" id="2.7.13.3"/>
    </reaction>
</comment>
<dbReference type="InterPro" id="IPR036890">
    <property type="entry name" value="HATPase_C_sf"/>
</dbReference>
<dbReference type="PROSITE" id="PS50110">
    <property type="entry name" value="RESPONSE_REGULATORY"/>
    <property type="match status" value="1"/>
</dbReference>
<keyword evidence="9" id="KW-0067">ATP-binding</keyword>
<evidence type="ECO:0000256" key="13">
    <source>
        <dbReference type="ARBA" id="ARBA00074306"/>
    </source>
</evidence>
<feature type="modified residue" description="Phosphohistidine" evidence="14">
    <location>
        <position position="801"/>
    </location>
</feature>
<dbReference type="SUPFAM" id="SSF55874">
    <property type="entry name" value="ATPase domain of HSP90 chaperone/DNA topoisomerase II/histidine kinase"/>
    <property type="match status" value="1"/>
</dbReference>
<dbReference type="InterPro" id="IPR003661">
    <property type="entry name" value="HisK_dim/P_dom"/>
</dbReference>
<evidence type="ECO:0000256" key="10">
    <source>
        <dbReference type="ARBA" id="ARBA00023012"/>
    </source>
</evidence>
<feature type="transmembrane region" description="Helical" evidence="16">
    <location>
        <begin position="174"/>
        <end position="194"/>
    </location>
</feature>
<keyword evidence="16" id="KW-0812">Transmembrane</keyword>
<dbReference type="SUPFAM" id="SSF52172">
    <property type="entry name" value="CheY-like"/>
    <property type="match status" value="1"/>
</dbReference>
<feature type="transmembrane region" description="Helical" evidence="16">
    <location>
        <begin position="21"/>
        <end position="39"/>
    </location>
</feature>
<dbReference type="PROSITE" id="PS50894">
    <property type="entry name" value="HPT"/>
    <property type="match status" value="1"/>
</dbReference>
<dbReference type="CDD" id="cd16922">
    <property type="entry name" value="HATPase_EvgS-ArcB-TorS-like"/>
    <property type="match status" value="1"/>
</dbReference>
<sequence length="862" mass="91517">MRMPRELIGPLETSRPVAGGLVALFVLTAVYGASLWLLAPSVGARAWFTAGYLAIEAASALFIGLRVAMVGRERVAWSFLCLALVSLTAGDAIESLSVAPGEPQPNSVASQILYVVFALCVFVGLGLIIRARVARVSLSVWLDGLIAALGLLAVVSFFTFTAGETFTSAEAAELLYPSAPLLFLAMLLAALAALDRRPTLTWSLLATASLLMVGSSLLLTPSMAAGDYRLGSPADAMRPLATALFALAAWCSVPKPQSQKSRFRGMVFAPAVFSAASLGVLVLNEMGSGVDVPEYFAFGALAAGLLRLLIAVADAERLRQNEKSLNGDLERARDKALEAAAAKSTFLATMSHEIRTPLNAVLGMNELLLDTDLDPTQRDYVEKASLSGSLLLELITDVLDFSKIEAGAIELEHRGFDLERLVTGSATVLSFAAESKQLPIIAEYAADVPRFVVGDATRLRQVLVNLLGNAVKFTSSGEVRLIVSRGVQNDAIRFEVTDTGPGIEPDQVTRLFEPFTQSDESTTRVHGGTGLGLSICQSLVGMMGGLIEVESEPGRGSRFWFEIVMEASAAQNEMAQNEVAQNEVAQNEAAQNQAAQADTADASLVATTTEPARPLSRPLRVLIAEDNPTLQLLSTRLVAKLGHVASTVSNGEAAVEAVERERYDVVLMDVHMPILDGLDATRRIRSADASIAQPYIIALTAGATTRDREDCFAAGVDAYISKPFTSEDLRHAFLSVELAAVVADPQVAPEGARPFGLLDELGADAKADVLRTFVVRSAEDILVLERALADNEAGDLRFIAHRLRGGSLALGATDLAQACLAIELAPPGDELGNAPRLDAVRLALDAVVRDIEAEARAHPPSE</sequence>
<dbReference type="Gene3D" id="3.40.50.2300">
    <property type="match status" value="1"/>
</dbReference>
<comment type="subcellular location">
    <subcellularLocation>
        <location evidence="2">Cell membrane</location>
    </subcellularLocation>
</comment>
<dbReference type="InterPro" id="IPR036097">
    <property type="entry name" value="HisK_dim/P_sf"/>
</dbReference>
<evidence type="ECO:0000256" key="8">
    <source>
        <dbReference type="ARBA" id="ARBA00022777"/>
    </source>
</evidence>
<dbReference type="InterPro" id="IPR001789">
    <property type="entry name" value="Sig_transdc_resp-reg_receiver"/>
</dbReference>
<keyword evidence="16" id="KW-1133">Transmembrane helix</keyword>
<feature type="transmembrane region" description="Helical" evidence="16">
    <location>
        <begin position="45"/>
        <end position="65"/>
    </location>
</feature>
<dbReference type="InterPro" id="IPR005467">
    <property type="entry name" value="His_kinase_dom"/>
</dbReference>
<dbReference type="SUPFAM" id="SSF47384">
    <property type="entry name" value="Homodimeric domain of signal transducing histidine kinase"/>
    <property type="match status" value="1"/>
</dbReference>
<dbReference type="InterPro" id="IPR011006">
    <property type="entry name" value="CheY-like_superfamily"/>
</dbReference>
<evidence type="ECO:0000256" key="9">
    <source>
        <dbReference type="ARBA" id="ARBA00022840"/>
    </source>
</evidence>
<feature type="transmembrane region" description="Helical" evidence="16">
    <location>
        <begin position="236"/>
        <end position="253"/>
    </location>
</feature>
<evidence type="ECO:0000256" key="4">
    <source>
        <dbReference type="ARBA" id="ARBA00012438"/>
    </source>
</evidence>
<evidence type="ECO:0000259" key="19">
    <source>
        <dbReference type="PROSITE" id="PS50894"/>
    </source>
</evidence>
<comment type="subunit">
    <text evidence="11">At low DSF concentrations, interacts with RpfF.</text>
</comment>
<feature type="transmembrane region" description="Helical" evidence="16">
    <location>
        <begin position="265"/>
        <end position="283"/>
    </location>
</feature>
<dbReference type="InterPro" id="IPR008207">
    <property type="entry name" value="Sig_transdc_His_kin_Hpt_dom"/>
</dbReference>
<dbReference type="Pfam" id="PF02518">
    <property type="entry name" value="HATPase_c"/>
    <property type="match status" value="1"/>
</dbReference>
<dbReference type="PRINTS" id="PR00344">
    <property type="entry name" value="BCTRLSENSOR"/>
</dbReference>
<evidence type="ECO:0000256" key="5">
    <source>
        <dbReference type="ARBA" id="ARBA00022553"/>
    </source>
</evidence>
<feature type="domain" description="Histidine kinase" evidence="17">
    <location>
        <begin position="349"/>
        <end position="567"/>
    </location>
</feature>
<dbReference type="SUPFAM" id="SSF47226">
    <property type="entry name" value="Histidine-containing phosphotransfer domain, HPT domain"/>
    <property type="match status" value="1"/>
</dbReference>
<feature type="transmembrane region" description="Helical" evidence="16">
    <location>
        <begin position="111"/>
        <end position="129"/>
    </location>
</feature>
<evidence type="ECO:0000256" key="11">
    <source>
        <dbReference type="ARBA" id="ARBA00064003"/>
    </source>
</evidence>
<keyword evidence="7" id="KW-0547">Nucleotide-binding</keyword>
<evidence type="ECO:0000313" key="21">
    <source>
        <dbReference type="Proteomes" id="UP000189735"/>
    </source>
</evidence>
<dbReference type="GO" id="GO:0000155">
    <property type="term" value="F:phosphorelay sensor kinase activity"/>
    <property type="evidence" value="ECO:0007669"/>
    <property type="project" value="InterPro"/>
</dbReference>
<organism evidence="20 21">
    <name type="scientific">Agreia bicolorata</name>
    <dbReference type="NCBI Taxonomy" id="110935"/>
    <lineage>
        <taxon>Bacteria</taxon>
        <taxon>Bacillati</taxon>
        <taxon>Actinomycetota</taxon>
        <taxon>Actinomycetes</taxon>
        <taxon>Micrococcales</taxon>
        <taxon>Microbacteriaceae</taxon>
        <taxon>Agreia</taxon>
    </lineage>
</organism>
<dbReference type="PROSITE" id="PS50109">
    <property type="entry name" value="HIS_KIN"/>
    <property type="match status" value="1"/>
</dbReference>
<feature type="transmembrane region" description="Helical" evidence="16">
    <location>
        <begin position="141"/>
        <end position="162"/>
    </location>
</feature>
<dbReference type="Proteomes" id="UP000189735">
    <property type="component" value="Unassembled WGS sequence"/>
</dbReference>
<dbReference type="Pfam" id="PF01627">
    <property type="entry name" value="Hpt"/>
    <property type="match status" value="1"/>
</dbReference>
<evidence type="ECO:0000256" key="15">
    <source>
        <dbReference type="PROSITE-ProRule" id="PRU00169"/>
    </source>
</evidence>
<dbReference type="SMART" id="SM00387">
    <property type="entry name" value="HATPase_c"/>
    <property type="match status" value="1"/>
</dbReference>
<comment type="similarity">
    <text evidence="3">In the N-terminal section; belongs to the phytochrome family.</text>
</comment>
<dbReference type="AlphaFoldDB" id="A0A1T4XYD6"/>
<dbReference type="CDD" id="cd17546">
    <property type="entry name" value="REC_hyHK_CKI1_RcsC-like"/>
    <property type="match status" value="1"/>
</dbReference>
<feature type="domain" description="HPt" evidence="19">
    <location>
        <begin position="762"/>
        <end position="854"/>
    </location>
</feature>
<feature type="transmembrane region" description="Helical" evidence="16">
    <location>
        <begin position="77"/>
        <end position="99"/>
    </location>
</feature>
<dbReference type="PANTHER" id="PTHR45339:SF5">
    <property type="entry name" value="HISTIDINE KINASE"/>
    <property type="match status" value="1"/>
</dbReference>
<keyword evidence="5 15" id="KW-0597">Phosphoprotein</keyword>
<dbReference type="FunFam" id="3.30.565.10:FF:000010">
    <property type="entry name" value="Sensor histidine kinase RcsC"/>
    <property type="match status" value="1"/>
</dbReference>
<dbReference type="Gene3D" id="1.20.120.160">
    <property type="entry name" value="HPT domain"/>
    <property type="match status" value="1"/>
</dbReference>
<feature type="domain" description="Response regulatory" evidence="18">
    <location>
        <begin position="620"/>
        <end position="737"/>
    </location>
</feature>
<evidence type="ECO:0000256" key="14">
    <source>
        <dbReference type="PROSITE-ProRule" id="PRU00110"/>
    </source>
</evidence>
<evidence type="ECO:0000256" key="6">
    <source>
        <dbReference type="ARBA" id="ARBA00022679"/>
    </source>
</evidence>
<protein>
    <recommendedName>
        <fullName evidence="13">Circadian input-output histidine kinase CikA</fullName>
        <ecNumber evidence="4">2.7.13.3</ecNumber>
    </recommendedName>
    <alternativeName>
        <fullName evidence="12">Sensory/regulatory protein RpfC</fullName>
    </alternativeName>
</protein>
<dbReference type="GO" id="GO:0005886">
    <property type="term" value="C:plasma membrane"/>
    <property type="evidence" value="ECO:0007669"/>
    <property type="project" value="UniProtKB-SubCell"/>
</dbReference>
<dbReference type="PANTHER" id="PTHR45339">
    <property type="entry name" value="HYBRID SIGNAL TRANSDUCTION HISTIDINE KINASE J"/>
    <property type="match status" value="1"/>
</dbReference>
<evidence type="ECO:0000313" key="20">
    <source>
        <dbReference type="EMBL" id="SKA94582.1"/>
    </source>
</evidence>
<dbReference type="Gene3D" id="1.10.287.130">
    <property type="match status" value="1"/>
</dbReference>
<dbReference type="Pfam" id="PF00512">
    <property type="entry name" value="HisKA"/>
    <property type="match status" value="1"/>
</dbReference>
<evidence type="ECO:0000256" key="16">
    <source>
        <dbReference type="SAM" id="Phobius"/>
    </source>
</evidence>
<evidence type="ECO:0000256" key="12">
    <source>
        <dbReference type="ARBA" id="ARBA00068150"/>
    </source>
</evidence>
<dbReference type="GO" id="GO:0005524">
    <property type="term" value="F:ATP binding"/>
    <property type="evidence" value="ECO:0007669"/>
    <property type="project" value="UniProtKB-KW"/>
</dbReference>
<dbReference type="SMART" id="SM00388">
    <property type="entry name" value="HisKA"/>
    <property type="match status" value="1"/>
</dbReference>
<keyword evidence="6" id="KW-0808">Transferase</keyword>
<dbReference type="SMART" id="SM00448">
    <property type="entry name" value="REC"/>
    <property type="match status" value="1"/>
</dbReference>
<dbReference type="EC" id="2.7.13.3" evidence="4"/>
<evidence type="ECO:0000256" key="1">
    <source>
        <dbReference type="ARBA" id="ARBA00000085"/>
    </source>
</evidence>
<reference evidence="21" key="1">
    <citation type="submission" date="2017-02" db="EMBL/GenBank/DDBJ databases">
        <authorList>
            <person name="Varghese N."/>
            <person name="Submissions S."/>
        </authorList>
    </citation>
    <scope>NUCLEOTIDE SEQUENCE [LARGE SCALE GENOMIC DNA]</scope>
    <source>
        <strain evidence="21">VKM Ac-2052</strain>
    </source>
</reference>
<dbReference type="InterPro" id="IPR036641">
    <property type="entry name" value="HPT_dom_sf"/>
</dbReference>
<dbReference type="FunFam" id="1.10.287.130:FF:000002">
    <property type="entry name" value="Two-component osmosensing histidine kinase"/>
    <property type="match status" value="1"/>
</dbReference>
<proteinExistence type="inferred from homology"/>
<dbReference type="InterPro" id="IPR004358">
    <property type="entry name" value="Sig_transdc_His_kin-like_C"/>
</dbReference>
<name>A0A1T4XYD6_9MICO</name>
<keyword evidence="10" id="KW-0902">Two-component regulatory system</keyword>
<dbReference type="InterPro" id="IPR003594">
    <property type="entry name" value="HATPase_dom"/>
</dbReference>
<dbReference type="Gene3D" id="3.30.565.10">
    <property type="entry name" value="Histidine kinase-like ATPase, C-terminal domain"/>
    <property type="match status" value="1"/>
</dbReference>
<feature type="transmembrane region" description="Helical" evidence="16">
    <location>
        <begin position="201"/>
        <end position="224"/>
    </location>
</feature>
<evidence type="ECO:0000256" key="7">
    <source>
        <dbReference type="ARBA" id="ARBA00022741"/>
    </source>
</evidence>
<evidence type="ECO:0000259" key="18">
    <source>
        <dbReference type="PROSITE" id="PS50110"/>
    </source>
</evidence>
<evidence type="ECO:0000259" key="17">
    <source>
        <dbReference type="PROSITE" id="PS50109"/>
    </source>
</evidence>
<accession>A0A1T4XYD6</accession>
<keyword evidence="8 20" id="KW-0418">Kinase</keyword>
<dbReference type="CDD" id="cd00082">
    <property type="entry name" value="HisKA"/>
    <property type="match status" value="1"/>
</dbReference>
<evidence type="ECO:0000256" key="2">
    <source>
        <dbReference type="ARBA" id="ARBA00004236"/>
    </source>
</evidence>
<dbReference type="EMBL" id="FUYG01000004">
    <property type="protein sequence ID" value="SKA94582.1"/>
    <property type="molecule type" value="Genomic_DNA"/>
</dbReference>
<keyword evidence="16" id="KW-0472">Membrane</keyword>
<evidence type="ECO:0000256" key="3">
    <source>
        <dbReference type="ARBA" id="ARBA00006402"/>
    </source>
</evidence>
<gene>
    <name evidence="20" type="ORF">SAMN06295879_1968</name>
</gene>